<dbReference type="InterPro" id="IPR001763">
    <property type="entry name" value="Rhodanese-like_dom"/>
</dbReference>
<feature type="domain" description="Rhodanese" evidence="2">
    <location>
        <begin position="161"/>
        <end position="288"/>
    </location>
</feature>
<evidence type="ECO:0000256" key="1">
    <source>
        <dbReference type="ARBA" id="ARBA00022737"/>
    </source>
</evidence>
<dbReference type="PANTHER" id="PTHR43855">
    <property type="entry name" value="THIOSULFATE SULFURTRANSFERASE"/>
    <property type="match status" value="1"/>
</dbReference>
<gene>
    <name evidence="3" type="primary">MPST</name>
    <name evidence="3" type="ORF">NCAV_0432</name>
</gene>
<dbReference type="AlphaFoldDB" id="A0A2K5APR1"/>
<dbReference type="SMART" id="SM00450">
    <property type="entry name" value="RHOD"/>
    <property type="match status" value="2"/>
</dbReference>
<dbReference type="RefSeq" id="WP_197706691.1">
    <property type="nucleotide sequence ID" value="NZ_LT981265.1"/>
</dbReference>
<organism evidence="3 4">
    <name type="scientific">Candidatus Nitrosocaldus cavascurensis</name>
    <dbReference type="NCBI Taxonomy" id="2058097"/>
    <lineage>
        <taxon>Archaea</taxon>
        <taxon>Nitrososphaerota</taxon>
        <taxon>Nitrososphaeria</taxon>
        <taxon>Candidatus Nitrosocaldales</taxon>
        <taxon>Candidatus Nitrosocaldaceae</taxon>
        <taxon>Candidatus Nitrosocaldus</taxon>
    </lineage>
</organism>
<dbReference type="EC" id="2.8.1.1" evidence="3"/>
<dbReference type="Pfam" id="PF00581">
    <property type="entry name" value="Rhodanese"/>
    <property type="match status" value="2"/>
</dbReference>
<dbReference type="GeneID" id="41594527"/>
<name>A0A2K5APR1_9ARCH</name>
<evidence type="ECO:0000313" key="4">
    <source>
        <dbReference type="Proteomes" id="UP000236248"/>
    </source>
</evidence>
<keyword evidence="4" id="KW-1185">Reference proteome</keyword>
<dbReference type="InterPro" id="IPR036873">
    <property type="entry name" value="Rhodanese-like_dom_sf"/>
</dbReference>
<dbReference type="Proteomes" id="UP000236248">
    <property type="component" value="Chromosome NCAV"/>
</dbReference>
<dbReference type="Gene3D" id="3.40.250.10">
    <property type="entry name" value="Rhodanese-like domain"/>
    <property type="match status" value="2"/>
</dbReference>
<dbReference type="SUPFAM" id="SSF52821">
    <property type="entry name" value="Rhodanese/Cell cycle control phosphatase"/>
    <property type="match status" value="2"/>
</dbReference>
<dbReference type="PANTHER" id="PTHR43855:SF1">
    <property type="entry name" value="THIOSULFATE SULFURTRANSFERASE"/>
    <property type="match status" value="1"/>
</dbReference>
<keyword evidence="3" id="KW-0808">Transferase</keyword>
<proteinExistence type="predicted"/>
<dbReference type="KEGG" id="ncv:NCAV_0432"/>
<sequence>MYVCMVMLVTVDELKKMLDAKAQDLLIVDARSWHEYCYGHIPGAVNMDLFAFHWADTSDEGIERFNSSLKMLLKSAGITYDKHIIFYDDITGTLAARGLWLMHYICHEHTMVLDGGFSMWRRRGYPVEKEPTRPSPVNEEYTYRFNNDVLATYRYILERMNNHNVRIVDARSREEYYGIHVRASRGGHIPNAVNIDWEANMMHNGTMKPVEMLRSVYSSILHRDDEGNDDKEGVKEDDDNDMEIICYCQGGYRAAHAYLALKLLGMKKVRVYLGSWYEWGNRYELPVE</sequence>
<protein>
    <submittedName>
        <fullName evidence="3">Rhodanese domain-containing protein (TST, MPST, sseA)</fullName>
        <ecNumber evidence="3">2.8.1.1</ecNumber>
    </submittedName>
</protein>
<keyword evidence="1" id="KW-0677">Repeat</keyword>
<dbReference type="CDD" id="cd01449">
    <property type="entry name" value="TST_Repeat_2"/>
    <property type="match status" value="1"/>
</dbReference>
<dbReference type="EMBL" id="LT981265">
    <property type="protein sequence ID" value="SPC33626.1"/>
    <property type="molecule type" value="Genomic_DNA"/>
</dbReference>
<evidence type="ECO:0000259" key="2">
    <source>
        <dbReference type="PROSITE" id="PS50206"/>
    </source>
</evidence>
<feature type="domain" description="Rhodanese" evidence="2">
    <location>
        <begin position="21"/>
        <end position="129"/>
    </location>
</feature>
<dbReference type="PROSITE" id="PS50206">
    <property type="entry name" value="RHODANESE_3"/>
    <property type="match status" value="2"/>
</dbReference>
<evidence type="ECO:0000313" key="3">
    <source>
        <dbReference type="EMBL" id="SPC33626.1"/>
    </source>
</evidence>
<dbReference type="InterPro" id="IPR051126">
    <property type="entry name" value="Thiosulfate_sulfurtransferase"/>
</dbReference>
<dbReference type="GO" id="GO:0004792">
    <property type="term" value="F:thiosulfate-cyanide sulfurtransferase activity"/>
    <property type="evidence" value="ECO:0007669"/>
    <property type="project" value="UniProtKB-EC"/>
</dbReference>
<dbReference type="CDD" id="cd01448">
    <property type="entry name" value="TST_Repeat_1"/>
    <property type="match status" value="1"/>
</dbReference>
<reference evidence="4" key="1">
    <citation type="submission" date="2018-01" db="EMBL/GenBank/DDBJ databases">
        <authorList>
            <person name="Kerou L M."/>
        </authorList>
    </citation>
    <scope>NUCLEOTIDE SEQUENCE [LARGE SCALE GENOMIC DNA]</scope>
    <source>
        <strain evidence="4">SCU2</strain>
    </source>
</reference>
<accession>A0A2K5APR1</accession>